<evidence type="ECO:0000313" key="2">
    <source>
        <dbReference type="Proteomes" id="UP000501648"/>
    </source>
</evidence>
<organism evidence="1 2">
    <name type="scientific">Herbaspirillum rubrisubalbicans Os34</name>
    <dbReference type="NCBI Taxonomy" id="1235827"/>
    <lineage>
        <taxon>Bacteria</taxon>
        <taxon>Pseudomonadati</taxon>
        <taxon>Pseudomonadota</taxon>
        <taxon>Betaproteobacteria</taxon>
        <taxon>Burkholderiales</taxon>
        <taxon>Oxalobacteraceae</taxon>
        <taxon>Herbaspirillum</taxon>
    </lineage>
</organism>
<dbReference type="RefSeq" id="WP_017454766.1">
    <property type="nucleotide sequence ID" value="NZ_CP008956.1"/>
</dbReference>
<reference evidence="1 2" key="1">
    <citation type="journal article" date="2012" name="J. Bacteriol.">
        <title>Genome sequence of the pathogenic Herbaspirillum seropedicae strain Os34, isolated from rice roots.</title>
        <authorList>
            <person name="Ye W."/>
            <person name="Ye S."/>
            <person name="Liu J."/>
            <person name="Chang S."/>
            <person name="Chen M."/>
            <person name="Zhu B."/>
            <person name="Guo L."/>
            <person name="An Q."/>
        </authorList>
    </citation>
    <scope>NUCLEOTIDE SEQUENCE [LARGE SCALE GENOMIC DNA]</scope>
    <source>
        <strain evidence="1 2">Os34</strain>
    </source>
</reference>
<evidence type="ECO:0000313" key="1">
    <source>
        <dbReference type="EMBL" id="QJQ02127.1"/>
    </source>
</evidence>
<proteinExistence type="predicted"/>
<sequence>MSATIAKAATEPITRLTIDTAVRNIFLTIRRDGASCSALLFHRKSDQSTSFLTYAHSYSANQCRVEKTKDGWGLWIDGTSFEIKAKDCRAIADLLGCELKQGGKS</sequence>
<dbReference type="EMBL" id="CP008956">
    <property type="protein sequence ID" value="QJQ02127.1"/>
    <property type="molecule type" value="Genomic_DNA"/>
</dbReference>
<dbReference type="Proteomes" id="UP000501648">
    <property type="component" value="Chromosome"/>
</dbReference>
<dbReference type="AlphaFoldDB" id="A0A6M3ZU79"/>
<gene>
    <name evidence="1" type="ORF">C798_18380</name>
</gene>
<protein>
    <submittedName>
        <fullName evidence="1">Uncharacterized protein</fullName>
    </submittedName>
</protein>
<accession>A0A6M3ZU79</accession>
<name>A0A6M3ZU79_9BURK</name>